<evidence type="ECO:0000256" key="4">
    <source>
        <dbReference type="ARBA" id="ARBA00023163"/>
    </source>
</evidence>
<dbReference type="Pfam" id="PF04545">
    <property type="entry name" value="Sigma70_r4"/>
    <property type="match status" value="1"/>
</dbReference>
<dbReference type="RefSeq" id="WP_084287028.1">
    <property type="nucleotide sequence ID" value="NZ_FWYB01000001.1"/>
</dbReference>
<evidence type="ECO:0000259" key="8">
    <source>
        <dbReference type="Pfam" id="PF04545"/>
    </source>
</evidence>
<feature type="domain" description="RNA polymerase sigma-70 region 2" evidence="7">
    <location>
        <begin position="54"/>
        <end position="123"/>
    </location>
</feature>
<dbReference type="InterPro" id="IPR007624">
    <property type="entry name" value="RNA_pol_sigma70_r3"/>
</dbReference>
<feature type="domain" description="RNA polymerase sigma-70 region 3" evidence="6">
    <location>
        <begin position="136"/>
        <end position="205"/>
    </location>
</feature>
<evidence type="ECO:0000256" key="2">
    <source>
        <dbReference type="ARBA" id="ARBA00023082"/>
    </source>
</evidence>
<dbReference type="Gene3D" id="1.10.601.10">
    <property type="entry name" value="RNA Polymerase Primary Sigma Factor"/>
    <property type="match status" value="1"/>
</dbReference>
<keyword evidence="10" id="KW-1185">Reference proteome</keyword>
<dbReference type="InterPro" id="IPR036388">
    <property type="entry name" value="WH-like_DNA-bd_sf"/>
</dbReference>
<name>A0A1W2ACZ6_9SPHI</name>
<evidence type="ECO:0000313" key="9">
    <source>
        <dbReference type="EMBL" id="SMC58118.1"/>
    </source>
</evidence>
<feature type="domain" description="RNA polymerase sigma-70 region 1.2" evidence="5">
    <location>
        <begin position="16"/>
        <end position="48"/>
    </location>
</feature>
<dbReference type="InterPro" id="IPR013324">
    <property type="entry name" value="RNA_pol_sigma_r3/r4-like"/>
</dbReference>
<dbReference type="InterPro" id="IPR009042">
    <property type="entry name" value="RNA_pol_sigma70_r1_2"/>
</dbReference>
<evidence type="ECO:0000256" key="1">
    <source>
        <dbReference type="ARBA" id="ARBA00023015"/>
    </source>
</evidence>
<evidence type="ECO:0000256" key="3">
    <source>
        <dbReference type="ARBA" id="ARBA00023125"/>
    </source>
</evidence>
<keyword evidence="3" id="KW-0238">DNA-binding</keyword>
<protein>
    <submittedName>
        <fullName evidence="9">RNA polymerase primary sigma factor</fullName>
    </submittedName>
</protein>
<evidence type="ECO:0000313" key="10">
    <source>
        <dbReference type="Proteomes" id="UP000192678"/>
    </source>
</evidence>
<reference evidence="9 10" key="1">
    <citation type="submission" date="2017-04" db="EMBL/GenBank/DDBJ databases">
        <authorList>
            <person name="Afonso C.L."/>
            <person name="Miller P.J."/>
            <person name="Scott M.A."/>
            <person name="Spackman E."/>
            <person name="Goraichik I."/>
            <person name="Dimitrov K.M."/>
            <person name="Suarez D.L."/>
            <person name="Swayne D.E."/>
        </authorList>
    </citation>
    <scope>NUCLEOTIDE SEQUENCE [LARGE SCALE GENOMIC DNA]</scope>
    <source>
        <strain evidence="9 10">DSM 19625</strain>
    </source>
</reference>
<organism evidence="9 10">
    <name type="scientific">Pedobacter nyackensis</name>
    <dbReference type="NCBI Taxonomy" id="475255"/>
    <lineage>
        <taxon>Bacteria</taxon>
        <taxon>Pseudomonadati</taxon>
        <taxon>Bacteroidota</taxon>
        <taxon>Sphingobacteriia</taxon>
        <taxon>Sphingobacteriales</taxon>
        <taxon>Sphingobacteriaceae</taxon>
        <taxon>Pedobacter</taxon>
    </lineage>
</organism>
<dbReference type="Proteomes" id="UP000192678">
    <property type="component" value="Unassembled WGS sequence"/>
</dbReference>
<dbReference type="GO" id="GO:0006352">
    <property type="term" value="P:DNA-templated transcription initiation"/>
    <property type="evidence" value="ECO:0007669"/>
    <property type="project" value="InterPro"/>
</dbReference>
<dbReference type="InterPro" id="IPR013325">
    <property type="entry name" value="RNA_pol_sigma_r2"/>
</dbReference>
<feature type="domain" description="RNA polymerase sigma-70 region 4" evidence="8">
    <location>
        <begin position="223"/>
        <end position="274"/>
    </location>
</feature>
<dbReference type="GO" id="GO:0016987">
    <property type="term" value="F:sigma factor activity"/>
    <property type="evidence" value="ECO:0007669"/>
    <property type="project" value="UniProtKB-KW"/>
</dbReference>
<dbReference type="AlphaFoldDB" id="A0A1W2ACZ6"/>
<dbReference type="PANTHER" id="PTHR30603">
    <property type="entry name" value="RNA POLYMERASE SIGMA FACTOR RPO"/>
    <property type="match status" value="1"/>
</dbReference>
<keyword evidence="4" id="KW-0804">Transcription</keyword>
<dbReference type="InterPro" id="IPR014284">
    <property type="entry name" value="RNA_pol_sigma-70_dom"/>
</dbReference>
<dbReference type="SUPFAM" id="SSF88659">
    <property type="entry name" value="Sigma3 and sigma4 domains of RNA polymerase sigma factors"/>
    <property type="match status" value="2"/>
</dbReference>
<sequence>MRQLKIEQSITNRDSDSIEKYLYDIARIDLLSVEEEIKLAQKVKKGDQSALDRLVKANLRFVVSVAKKYQNQGMRLSDLIAEGNLGLIKAAQRFDETKGFKFISFAVWWIRQSIMMAIAEQKRMVRLPANQIGGIMKINKAMSELEQRLERAPSMEEVCEFIELPEEKVMDYLFHAPMTTSLDAVIAEESGFTLAETIEDTNVEKTDNTLIQSSVSVDIVRLMRRLPEREKEILSMFYGLGGNTAIGLDEIGCKMKLGKERVRQIKDKALKTLRSEKPKAYMMEYM</sequence>
<dbReference type="Pfam" id="PF04542">
    <property type="entry name" value="Sigma70_r2"/>
    <property type="match status" value="1"/>
</dbReference>
<dbReference type="GO" id="GO:0003677">
    <property type="term" value="F:DNA binding"/>
    <property type="evidence" value="ECO:0007669"/>
    <property type="project" value="UniProtKB-KW"/>
</dbReference>
<dbReference type="OrthoDB" id="9809557at2"/>
<dbReference type="Pfam" id="PF04539">
    <property type="entry name" value="Sigma70_r3"/>
    <property type="match status" value="1"/>
</dbReference>
<evidence type="ECO:0000259" key="7">
    <source>
        <dbReference type="Pfam" id="PF04542"/>
    </source>
</evidence>
<dbReference type="InterPro" id="IPR000943">
    <property type="entry name" value="RNA_pol_sigma70"/>
</dbReference>
<dbReference type="Gene3D" id="1.10.10.10">
    <property type="entry name" value="Winged helix-like DNA-binding domain superfamily/Winged helix DNA-binding domain"/>
    <property type="match status" value="2"/>
</dbReference>
<dbReference type="PANTHER" id="PTHR30603:SF47">
    <property type="entry name" value="RNA POLYMERASE SIGMA FACTOR SIGD, CHLOROPLASTIC"/>
    <property type="match status" value="1"/>
</dbReference>
<dbReference type="SUPFAM" id="SSF88946">
    <property type="entry name" value="Sigma2 domain of RNA polymerase sigma factors"/>
    <property type="match status" value="1"/>
</dbReference>
<dbReference type="InterPro" id="IPR007630">
    <property type="entry name" value="RNA_pol_sigma70_r4"/>
</dbReference>
<dbReference type="InterPro" id="IPR050239">
    <property type="entry name" value="Sigma-70_RNA_pol_init_factors"/>
</dbReference>
<evidence type="ECO:0000259" key="5">
    <source>
        <dbReference type="Pfam" id="PF00140"/>
    </source>
</evidence>
<proteinExistence type="predicted"/>
<evidence type="ECO:0000259" key="6">
    <source>
        <dbReference type="Pfam" id="PF04539"/>
    </source>
</evidence>
<dbReference type="PRINTS" id="PR00046">
    <property type="entry name" value="SIGMA70FCT"/>
</dbReference>
<dbReference type="InterPro" id="IPR007627">
    <property type="entry name" value="RNA_pol_sigma70_r2"/>
</dbReference>
<dbReference type="NCBIfam" id="TIGR02937">
    <property type="entry name" value="sigma70-ECF"/>
    <property type="match status" value="1"/>
</dbReference>
<accession>A0A1W2ACZ6</accession>
<dbReference type="EMBL" id="FWYB01000001">
    <property type="protein sequence ID" value="SMC58118.1"/>
    <property type="molecule type" value="Genomic_DNA"/>
</dbReference>
<gene>
    <name evidence="9" type="ORF">SAMN04488101_101457</name>
</gene>
<keyword evidence="2" id="KW-0731">Sigma factor</keyword>
<dbReference type="STRING" id="475255.SAMN04488101_101457"/>
<keyword evidence="1" id="KW-0805">Transcription regulation</keyword>
<dbReference type="Pfam" id="PF00140">
    <property type="entry name" value="Sigma70_r1_2"/>
    <property type="match status" value="1"/>
</dbReference>